<dbReference type="Proteomes" id="UP000488506">
    <property type="component" value="Unassembled WGS sequence"/>
</dbReference>
<accession>A0A833NWP7</accession>
<feature type="transmembrane region" description="Helical" evidence="8">
    <location>
        <begin position="333"/>
        <end position="353"/>
    </location>
</feature>
<evidence type="ECO:0000256" key="4">
    <source>
        <dbReference type="ARBA" id="ARBA00022679"/>
    </source>
</evidence>
<keyword evidence="4 10" id="KW-0808">Transferase</keyword>
<feature type="transmembrane region" description="Helical" evidence="8">
    <location>
        <begin position="365"/>
        <end position="389"/>
    </location>
</feature>
<organism evidence="10 11">
    <name type="scientific">Candidatus Saganbacteria bacterium</name>
    <dbReference type="NCBI Taxonomy" id="2575572"/>
    <lineage>
        <taxon>Bacteria</taxon>
        <taxon>Bacillati</taxon>
        <taxon>Saganbacteria</taxon>
    </lineage>
</organism>
<keyword evidence="3" id="KW-0328">Glycosyltransferase</keyword>
<dbReference type="AlphaFoldDB" id="A0A833NWP7"/>
<dbReference type="InterPro" id="IPR038731">
    <property type="entry name" value="RgtA/B/C-like"/>
</dbReference>
<feature type="transmembrane region" description="Helical" evidence="8">
    <location>
        <begin position="395"/>
        <end position="416"/>
    </location>
</feature>
<feature type="transmembrane region" description="Helical" evidence="8">
    <location>
        <begin position="124"/>
        <end position="150"/>
    </location>
</feature>
<dbReference type="Pfam" id="PF13231">
    <property type="entry name" value="PMT_2"/>
    <property type="match status" value="1"/>
</dbReference>
<evidence type="ECO:0000313" key="10">
    <source>
        <dbReference type="EMBL" id="KAF0133607.1"/>
    </source>
</evidence>
<dbReference type="EMBL" id="WPAF01000022">
    <property type="protein sequence ID" value="KAF0133607.1"/>
    <property type="molecule type" value="Genomic_DNA"/>
</dbReference>
<reference evidence="10 11" key="1">
    <citation type="submission" date="2019-12" db="EMBL/GenBank/DDBJ databases">
        <authorList>
            <person name="Wolfe R."/>
            <person name="Danczak R."/>
            <person name="Wilkins M."/>
        </authorList>
    </citation>
    <scope>NUCLEOTIDE SEQUENCE [LARGE SCALE GENOMIC DNA]</scope>
    <source>
        <strain evidence="10">X2_MaxBin.013</strain>
    </source>
</reference>
<name>A0A833NWP7_UNCSA</name>
<protein>
    <submittedName>
        <fullName evidence="10">PMT family glycosyltransferase 4-amino-4-deoxy-L-arabinose transferase</fullName>
    </submittedName>
</protein>
<feature type="transmembrane region" description="Helical" evidence="8">
    <location>
        <begin position="256"/>
        <end position="279"/>
    </location>
</feature>
<evidence type="ECO:0000256" key="3">
    <source>
        <dbReference type="ARBA" id="ARBA00022676"/>
    </source>
</evidence>
<feature type="transmembrane region" description="Helical" evidence="8">
    <location>
        <begin position="82"/>
        <end position="103"/>
    </location>
</feature>
<dbReference type="PANTHER" id="PTHR33908:SF3">
    <property type="entry name" value="UNDECAPRENYL PHOSPHATE-ALPHA-4-AMINO-4-DEOXY-L-ARABINOSE ARABINOSYL TRANSFERASE"/>
    <property type="match status" value="1"/>
</dbReference>
<feature type="transmembrane region" description="Helical" evidence="8">
    <location>
        <begin position="205"/>
        <end position="223"/>
    </location>
</feature>
<feature type="transmembrane region" description="Helical" evidence="8">
    <location>
        <begin position="307"/>
        <end position="327"/>
    </location>
</feature>
<dbReference type="PANTHER" id="PTHR33908">
    <property type="entry name" value="MANNOSYLTRANSFERASE YKCB-RELATED"/>
    <property type="match status" value="1"/>
</dbReference>
<gene>
    <name evidence="10" type="ORF">FD145_1223</name>
</gene>
<keyword evidence="6 8" id="KW-1133">Transmembrane helix</keyword>
<comment type="subcellular location">
    <subcellularLocation>
        <location evidence="1">Cell membrane</location>
        <topology evidence="1">Multi-pass membrane protein</topology>
    </subcellularLocation>
</comment>
<feature type="transmembrane region" description="Helical" evidence="8">
    <location>
        <begin position="285"/>
        <end position="300"/>
    </location>
</feature>
<evidence type="ECO:0000256" key="6">
    <source>
        <dbReference type="ARBA" id="ARBA00022989"/>
    </source>
</evidence>
<dbReference type="GO" id="GO:0010041">
    <property type="term" value="P:response to iron(III) ion"/>
    <property type="evidence" value="ECO:0007669"/>
    <property type="project" value="TreeGrafter"/>
</dbReference>
<evidence type="ECO:0000256" key="5">
    <source>
        <dbReference type="ARBA" id="ARBA00022692"/>
    </source>
</evidence>
<comment type="caution">
    <text evidence="10">The sequence shown here is derived from an EMBL/GenBank/DDBJ whole genome shotgun (WGS) entry which is preliminary data.</text>
</comment>
<dbReference type="InterPro" id="IPR050297">
    <property type="entry name" value="LipidA_mod_glycosyltrf_83"/>
</dbReference>
<evidence type="ECO:0000256" key="2">
    <source>
        <dbReference type="ARBA" id="ARBA00022475"/>
    </source>
</evidence>
<evidence type="ECO:0000256" key="7">
    <source>
        <dbReference type="ARBA" id="ARBA00023136"/>
    </source>
</evidence>
<feature type="transmembrane region" description="Helical" evidence="8">
    <location>
        <begin position="162"/>
        <end position="193"/>
    </location>
</feature>
<sequence length="511" mass="57954">MNKLSAGLVFVVLLSAVLYFFQLGAPTLWDQDEGQVLASSLEMVKSGEYLTPHLNGGIYFHKPPLYAWLTAVLFKVFGFSEFIGRFWTAVFGVAGIALVYYFARAVFNERAAFLSALMLAVSPLYFVLSKMALVDIFLTFFIMLSMYLFYLGYKNPGQKKYFFLMYLSMALGTLAKGPLGLLIPALSIALFLIIEKKAGFIKEMVPLKGLLFFILIASPWFIVEAFREGLYFLQMLFGQFLFSIYFTPFQQHPGPIYYYILVALVGFLPWSSIFILSLFKKPPPLLLSVFLVTLLVFSLASTKVPGYFLPAFPFMAMIAGGYLDKIFNGEDKIGFYFCLTFSLLVLVVTFFLVSNAVIPAEFSQALVYLQTIILLAASGFFLAFLFSFIKPNPSWSIGAWVFSLIILYVGFMVWLVPYAENFKYSKDLAFAAKEKEHIAFFRTWLPPSFVFYLNRQQYPTFSTEINDVNKLRSFLSKSNSACLIPENEEKTISFPHRVISKKGGFTIIDTL</sequence>
<dbReference type="GO" id="GO:0005886">
    <property type="term" value="C:plasma membrane"/>
    <property type="evidence" value="ECO:0007669"/>
    <property type="project" value="UniProtKB-SubCell"/>
</dbReference>
<keyword evidence="2" id="KW-1003">Cell membrane</keyword>
<evidence type="ECO:0000256" key="1">
    <source>
        <dbReference type="ARBA" id="ARBA00004651"/>
    </source>
</evidence>
<evidence type="ECO:0000313" key="11">
    <source>
        <dbReference type="Proteomes" id="UP000488506"/>
    </source>
</evidence>
<evidence type="ECO:0000256" key="8">
    <source>
        <dbReference type="SAM" id="Phobius"/>
    </source>
</evidence>
<feature type="domain" description="Glycosyltransferase RgtA/B/C/D-like" evidence="9">
    <location>
        <begin position="61"/>
        <end position="222"/>
    </location>
</feature>
<evidence type="ECO:0000259" key="9">
    <source>
        <dbReference type="Pfam" id="PF13231"/>
    </source>
</evidence>
<proteinExistence type="predicted"/>
<feature type="transmembrane region" description="Helical" evidence="8">
    <location>
        <begin position="229"/>
        <end position="249"/>
    </location>
</feature>
<keyword evidence="5 8" id="KW-0812">Transmembrane</keyword>
<dbReference type="GO" id="GO:0009103">
    <property type="term" value="P:lipopolysaccharide biosynthetic process"/>
    <property type="evidence" value="ECO:0007669"/>
    <property type="project" value="UniProtKB-ARBA"/>
</dbReference>
<dbReference type="GO" id="GO:0016763">
    <property type="term" value="F:pentosyltransferase activity"/>
    <property type="evidence" value="ECO:0007669"/>
    <property type="project" value="TreeGrafter"/>
</dbReference>
<keyword evidence="7 8" id="KW-0472">Membrane</keyword>